<protein>
    <submittedName>
        <fullName evidence="3">Uncharacterized protein</fullName>
    </submittedName>
</protein>
<dbReference type="Proteomes" id="UP000094526">
    <property type="component" value="Unassembled WGS sequence"/>
</dbReference>
<evidence type="ECO:0000256" key="2">
    <source>
        <dbReference type="SAM" id="SignalP"/>
    </source>
</evidence>
<dbReference type="AlphaFoldDB" id="A0A1C1CU50"/>
<keyword evidence="2" id="KW-0732">Signal</keyword>
<accession>A0A1C1CU50</accession>
<evidence type="ECO:0000313" key="3">
    <source>
        <dbReference type="EMBL" id="OCT52029.1"/>
    </source>
</evidence>
<evidence type="ECO:0000313" key="4">
    <source>
        <dbReference type="Proteomes" id="UP000094526"/>
    </source>
</evidence>
<dbReference type="STRING" id="86049.A0A1C1CU50"/>
<dbReference type="EMBL" id="LGRB01000009">
    <property type="protein sequence ID" value="OCT52029.1"/>
    <property type="molecule type" value="Genomic_DNA"/>
</dbReference>
<gene>
    <name evidence="3" type="ORF">CLCR_08545</name>
</gene>
<feature type="chain" id="PRO_5008651112" evidence="2">
    <location>
        <begin position="28"/>
        <end position="424"/>
    </location>
</feature>
<feature type="region of interest" description="Disordered" evidence="1">
    <location>
        <begin position="124"/>
        <end position="151"/>
    </location>
</feature>
<dbReference type="VEuPathDB" id="FungiDB:G647_06104"/>
<reference evidence="4" key="1">
    <citation type="submission" date="2015-07" db="EMBL/GenBank/DDBJ databases">
        <authorList>
            <person name="Teixeira M.M."/>
            <person name="Souza R.C."/>
            <person name="Almeida L.G."/>
            <person name="Vicente V.A."/>
            <person name="de Hoog S."/>
            <person name="Bocca A.L."/>
            <person name="de Almeida S.R."/>
            <person name="Vasconcelos A.T."/>
            <person name="Felipe M.S."/>
        </authorList>
    </citation>
    <scope>NUCLEOTIDE SEQUENCE [LARGE SCALE GENOMIC DNA]</scope>
    <source>
        <strain evidence="4">KSF</strain>
    </source>
</reference>
<organism evidence="3 4">
    <name type="scientific">Cladophialophora carrionii</name>
    <dbReference type="NCBI Taxonomy" id="86049"/>
    <lineage>
        <taxon>Eukaryota</taxon>
        <taxon>Fungi</taxon>
        <taxon>Dikarya</taxon>
        <taxon>Ascomycota</taxon>
        <taxon>Pezizomycotina</taxon>
        <taxon>Eurotiomycetes</taxon>
        <taxon>Chaetothyriomycetidae</taxon>
        <taxon>Chaetothyriales</taxon>
        <taxon>Herpotrichiellaceae</taxon>
        <taxon>Cladophialophora</taxon>
    </lineage>
</organism>
<dbReference type="OrthoDB" id="2426396at2759"/>
<feature type="signal peptide" evidence="2">
    <location>
        <begin position="1"/>
        <end position="27"/>
    </location>
</feature>
<comment type="caution">
    <text evidence="3">The sequence shown here is derived from an EMBL/GenBank/DDBJ whole genome shotgun (WGS) entry which is preliminary data.</text>
</comment>
<evidence type="ECO:0000256" key="1">
    <source>
        <dbReference type="SAM" id="MobiDB-lite"/>
    </source>
</evidence>
<dbReference type="VEuPathDB" id="FungiDB:CLCR_08545"/>
<keyword evidence="4" id="KW-1185">Reference proteome</keyword>
<name>A0A1C1CU50_9EURO</name>
<proteinExistence type="predicted"/>
<sequence>MAPWLRLAALPSALLLLVSASISPAAAQTVNLRWPYNLAPDSKYYPEDEVLLKRDIDIQQKLQRSSPTGVKKLNGDPGEKFYMDYWGFEEEQEEAWDGQSIWSNSTSWVSIDLPVRAGTCFQNEPSSVPQEPRPAHPLTDPTAAVQRDTPANSFRSRAPVRATWDAVPTVKSAAMHFPRTAQVDKYSDCIDHAAGSEYYDCDELHDGHAISAFLAYNKLKAVNHSDINLQSQRHSAATTCLDCHDNQNGDVFSLTFPNVLNRFPILSGQSRRRLLSDRPCMWVRQLPCLVNIDDLLAIEWYTGTTRPTDQFDDDGGNHNHNDHAFEFPVLSGHGLSNRVLRLLRILPGRMLSNRARLRQYILPCGCLHNSCFWIESHDCGTLWERDYRPRRFPDGRLCNRVDDVRARCGWGMLSQWLCLWECEL</sequence>